<dbReference type="InterPro" id="IPR010997">
    <property type="entry name" value="HRDC-like_sf"/>
</dbReference>
<name>A0ABR1F2J7_9ASCO</name>
<evidence type="ECO:0000256" key="2">
    <source>
        <dbReference type="ARBA" id="ARBA00023242"/>
    </source>
</evidence>
<evidence type="ECO:0000313" key="5">
    <source>
        <dbReference type="EMBL" id="KAK7204017.1"/>
    </source>
</evidence>
<keyword evidence="6" id="KW-1185">Reference proteome</keyword>
<dbReference type="Proteomes" id="UP001498771">
    <property type="component" value="Unassembled WGS sequence"/>
</dbReference>
<evidence type="ECO:0000256" key="3">
    <source>
        <dbReference type="ARBA" id="ARBA00025724"/>
    </source>
</evidence>
<comment type="similarity">
    <text evidence="3">Belongs to the eukaryotic RPB4 RNA polymerase subunit family.</text>
</comment>
<reference evidence="5 6" key="1">
    <citation type="submission" date="2024-03" db="EMBL/GenBank/DDBJ databases">
        <title>Genome-scale model development and genomic sequencing of the oleaginous clade Lipomyces.</title>
        <authorList>
            <consortium name="Lawrence Berkeley National Laboratory"/>
            <person name="Czajka J.J."/>
            <person name="Han Y."/>
            <person name="Kim J."/>
            <person name="Mondo S.J."/>
            <person name="Hofstad B.A."/>
            <person name="Robles A."/>
            <person name="Haridas S."/>
            <person name="Riley R."/>
            <person name="LaButti K."/>
            <person name="Pangilinan J."/>
            <person name="Andreopoulos W."/>
            <person name="Lipzen A."/>
            <person name="Yan J."/>
            <person name="Wang M."/>
            <person name="Ng V."/>
            <person name="Grigoriev I.V."/>
            <person name="Spatafora J.W."/>
            <person name="Magnuson J.K."/>
            <person name="Baker S.E."/>
            <person name="Pomraning K.R."/>
        </authorList>
    </citation>
    <scope>NUCLEOTIDE SEQUENCE [LARGE SCALE GENOMIC DNA]</scope>
    <source>
        <strain evidence="5 6">Phaff 52-87</strain>
    </source>
</reference>
<organism evidence="5 6">
    <name type="scientific">Myxozyma melibiosi</name>
    <dbReference type="NCBI Taxonomy" id="54550"/>
    <lineage>
        <taxon>Eukaryota</taxon>
        <taxon>Fungi</taxon>
        <taxon>Dikarya</taxon>
        <taxon>Ascomycota</taxon>
        <taxon>Saccharomycotina</taxon>
        <taxon>Lipomycetes</taxon>
        <taxon>Lipomycetales</taxon>
        <taxon>Lipomycetaceae</taxon>
        <taxon>Myxozyma</taxon>
    </lineage>
</organism>
<dbReference type="Pfam" id="PF03874">
    <property type="entry name" value="RNA_pol_Rpb4"/>
    <property type="match status" value="1"/>
</dbReference>
<evidence type="ECO:0000259" key="4">
    <source>
        <dbReference type="SMART" id="SM00657"/>
    </source>
</evidence>
<evidence type="ECO:0000313" key="6">
    <source>
        <dbReference type="Proteomes" id="UP001498771"/>
    </source>
</evidence>
<dbReference type="Gene3D" id="1.20.1250.40">
    <property type="match status" value="1"/>
</dbReference>
<dbReference type="SUPFAM" id="SSF47819">
    <property type="entry name" value="HRDC-like"/>
    <property type="match status" value="1"/>
</dbReference>
<proteinExistence type="inferred from homology"/>
<keyword evidence="2" id="KW-0539">Nucleus</keyword>
<feature type="domain" description="RNA polymerase Rpb4/RPC9 core" evidence="4">
    <location>
        <begin position="37"/>
        <end position="179"/>
    </location>
</feature>
<protein>
    <submittedName>
        <fullName evidence="5">HRDC-like protein</fullName>
    </submittedName>
</protein>
<comment type="caution">
    <text evidence="5">The sequence shown here is derived from an EMBL/GenBank/DDBJ whole genome shotgun (WGS) entry which is preliminary data.</text>
</comment>
<dbReference type="InterPro" id="IPR006590">
    <property type="entry name" value="RNA_pol_Rpb4/RPC9_core"/>
</dbReference>
<dbReference type="RefSeq" id="XP_064767050.1">
    <property type="nucleotide sequence ID" value="XM_064911159.1"/>
</dbReference>
<dbReference type="InterPro" id="IPR045222">
    <property type="entry name" value="Rpb4-like"/>
</dbReference>
<sequence length="181" mass="20432">MSTARPRPRRLINGVLEDVDAAELKLGPEFELKQISNDGIETPLIALNLSEARLLMLAAMRQRAREMRMQQAGAGNFDEKMEQDDIEDDEVPLSSNPVVRKTQEYLETFARFKDEQTVSDVEHLLKGPENANLHPFEIAQLGSLSCAEAEEAKTLIPSLVDKKSDDELQTLLDNLHRYDPM</sequence>
<dbReference type="PANTHER" id="PTHR21297">
    <property type="entry name" value="DNA-DIRECTED RNA POLYMERASE II"/>
    <property type="match status" value="1"/>
</dbReference>
<dbReference type="GeneID" id="90036671"/>
<dbReference type="EMBL" id="JBBJBU010000009">
    <property type="protein sequence ID" value="KAK7204017.1"/>
    <property type="molecule type" value="Genomic_DNA"/>
</dbReference>
<dbReference type="InterPro" id="IPR005574">
    <property type="entry name" value="Rpb4/RPC9"/>
</dbReference>
<dbReference type="InterPro" id="IPR038324">
    <property type="entry name" value="Rpb4/RPC9_sf"/>
</dbReference>
<evidence type="ECO:0000256" key="1">
    <source>
        <dbReference type="ARBA" id="ARBA00004123"/>
    </source>
</evidence>
<comment type="subcellular location">
    <subcellularLocation>
        <location evidence="1">Nucleus</location>
    </subcellularLocation>
</comment>
<accession>A0ABR1F2J7</accession>
<gene>
    <name evidence="5" type="ORF">BZA70DRAFT_268433</name>
</gene>
<dbReference type="SMART" id="SM00657">
    <property type="entry name" value="RPOL4c"/>
    <property type="match status" value="1"/>
</dbReference>